<comment type="caution">
    <text evidence="1">The sequence shown here is derived from an EMBL/GenBank/DDBJ whole genome shotgun (WGS) entry which is preliminary data.</text>
</comment>
<evidence type="ECO:0000313" key="1">
    <source>
        <dbReference type="EMBL" id="MPM72042.1"/>
    </source>
</evidence>
<dbReference type="AlphaFoldDB" id="A0A645C309"/>
<reference evidence="1" key="1">
    <citation type="submission" date="2019-08" db="EMBL/GenBank/DDBJ databases">
        <authorList>
            <person name="Kucharzyk K."/>
            <person name="Murdoch R.W."/>
            <person name="Higgins S."/>
            <person name="Loffler F."/>
        </authorList>
    </citation>
    <scope>NUCLEOTIDE SEQUENCE</scope>
</reference>
<organism evidence="1">
    <name type="scientific">bioreactor metagenome</name>
    <dbReference type="NCBI Taxonomy" id="1076179"/>
    <lineage>
        <taxon>unclassified sequences</taxon>
        <taxon>metagenomes</taxon>
        <taxon>ecological metagenomes</taxon>
    </lineage>
</organism>
<protein>
    <submittedName>
        <fullName evidence="1">Uncharacterized protein</fullName>
    </submittedName>
</protein>
<sequence length="66" mass="7863">MAEKLSFFKYLHSVSCSPFNISQIIEILYYKDSYLTNLIILNNIWIIRDYKYYIADEIAKVEISFG</sequence>
<proteinExistence type="predicted"/>
<dbReference type="EMBL" id="VSSQ01024496">
    <property type="protein sequence ID" value="MPM72042.1"/>
    <property type="molecule type" value="Genomic_DNA"/>
</dbReference>
<gene>
    <name evidence="1" type="ORF">SDC9_119015</name>
</gene>
<name>A0A645C309_9ZZZZ</name>
<accession>A0A645C309</accession>